<keyword evidence="1" id="KW-0175">Coiled coil</keyword>
<dbReference type="SUPFAM" id="SSF53098">
    <property type="entry name" value="Ribonuclease H-like"/>
    <property type="match status" value="1"/>
</dbReference>
<evidence type="ECO:0000256" key="1">
    <source>
        <dbReference type="SAM" id="Coils"/>
    </source>
</evidence>
<dbReference type="Proteomes" id="UP000005237">
    <property type="component" value="Unassembled WGS sequence"/>
</dbReference>
<evidence type="ECO:0000259" key="3">
    <source>
        <dbReference type="PROSITE" id="PS50994"/>
    </source>
</evidence>
<keyword evidence="5" id="KW-1185">Reference proteome</keyword>
<reference evidence="4" key="2">
    <citation type="submission" date="2022-06" db="UniProtKB">
        <authorList>
            <consortium name="EnsemblMetazoa"/>
        </authorList>
    </citation>
    <scope>IDENTIFICATION</scope>
    <source>
        <strain evidence="4">DF5081</strain>
    </source>
</reference>
<dbReference type="PROSITE" id="PS50994">
    <property type="entry name" value="INTEGRASE"/>
    <property type="match status" value="1"/>
</dbReference>
<feature type="domain" description="Integrase catalytic" evidence="3">
    <location>
        <begin position="86"/>
        <end position="285"/>
    </location>
</feature>
<feature type="coiled-coil region" evidence="1">
    <location>
        <begin position="45"/>
        <end position="86"/>
    </location>
</feature>
<dbReference type="AlphaFoldDB" id="A0A8R1ICC2"/>
<sequence>MLMELDSLSPTIIPPCGKRARKRGSNLDLLSPDYSAKFALLELTVKKLQCTIEEQQIIVDVLQNEVDELKSEVVSCKEEIDFLKSNCHHPLMASAVKSSASLDRACTLYSDVVKQNPLLTKVTDRLALAKDLFEIDRKRSVAVIENLLDSKVDNQDSQDKRGVPKAVLSDNAAIFKLGAKIVNADITNRACISESLTSFLANREIEFRYITPLTPWQGGVYERVVGLVKRLLYSTLGNLQLSYIELETKVIEIEGVVNSRPIVANPTRAEEALALRPIDFLLPAVMLGYPADSVSSFYRELDSATEQATRHYLAALNNTLDKLWHEWSTVYLLELRESKRKMTKSRKITPAEGDVVLIHQEHLPRHHWPLGLISAIEKGKYGEVRSAIVKARGKEYKRCVSQLIPLEIQERIGDDSEDVTFKSHPPQWSLPQKRGPYPREPDYLAPTEIPQDNGSKVTEPYPQAPELDSGTVKRFKEYRLSRSYRSRPYLPRLHKAASACPGNEFP</sequence>
<evidence type="ECO:0000313" key="5">
    <source>
        <dbReference type="Proteomes" id="UP000005237"/>
    </source>
</evidence>
<dbReference type="Pfam" id="PF18701">
    <property type="entry name" value="DUF5641"/>
    <property type="match status" value="1"/>
</dbReference>
<dbReference type="InterPro" id="IPR012337">
    <property type="entry name" value="RNaseH-like_sf"/>
</dbReference>
<proteinExistence type="predicted"/>
<dbReference type="InterPro" id="IPR040676">
    <property type="entry name" value="DUF5641"/>
</dbReference>
<dbReference type="EnsemblMetazoa" id="CJA20956.1">
    <property type="protein sequence ID" value="CJA20956.1"/>
    <property type="gene ID" value="WBGene00176528"/>
</dbReference>
<dbReference type="GO" id="GO:0003676">
    <property type="term" value="F:nucleic acid binding"/>
    <property type="evidence" value="ECO:0007669"/>
    <property type="project" value="InterPro"/>
</dbReference>
<evidence type="ECO:0000256" key="2">
    <source>
        <dbReference type="SAM" id="MobiDB-lite"/>
    </source>
</evidence>
<dbReference type="PANTHER" id="PTHR47331:SF2">
    <property type="match status" value="1"/>
</dbReference>
<dbReference type="Gene3D" id="3.30.420.10">
    <property type="entry name" value="Ribonuclease H-like superfamily/Ribonuclease H"/>
    <property type="match status" value="1"/>
</dbReference>
<dbReference type="InterPro" id="IPR036397">
    <property type="entry name" value="RNaseH_sf"/>
</dbReference>
<dbReference type="GO" id="GO:0015074">
    <property type="term" value="P:DNA integration"/>
    <property type="evidence" value="ECO:0007669"/>
    <property type="project" value="InterPro"/>
</dbReference>
<feature type="region of interest" description="Disordered" evidence="2">
    <location>
        <begin position="417"/>
        <end position="472"/>
    </location>
</feature>
<dbReference type="InterPro" id="IPR001584">
    <property type="entry name" value="Integrase_cat-core"/>
</dbReference>
<reference evidence="5" key="1">
    <citation type="submission" date="2010-08" db="EMBL/GenBank/DDBJ databases">
        <authorList>
            <consortium name="Caenorhabditis japonica Sequencing Consortium"/>
            <person name="Wilson R.K."/>
        </authorList>
    </citation>
    <scope>NUCLEOTIDE SEQUENCE [LARGE SCALE GENOMIC DNA]</scope>
    <source>
        <strain evidence="5">DF5081</strain>
    </source>
</reference>
<name>A0A8R1ICC2_CAEJA</name>
<accession>A0A8R1ICC2</accession>
<organism evidence="4 5">
    <name type="scientific">Caenorhabditis japonica</name>
    <dbReference type="NCBI Taxonomy" id="281687"/>
    <lineage>
        <taxon>Eukaryota</taxon>
        <taxon>Metazoa</taxon>
        <taxon>Ecdysozoa</taxon>
        <taxon>Nematoda</taxon>
        <taxon>Chromadorea</taxon>
        <taxon>Rhabditida</taxon>
        <taxon>Rhabditina</taxon>
        <taxon>Rhabditomorpha</taxon>
        <taxon>Rhabditoidea</taxon>
        <taxon>Rhabditidae</taxon>
        <taxon>Peloderinae</taxon>
        <taxon>Caenorhabditis</taxon>
    </lineage>
</organism>
<evidence type="ECO:0000313" key="4">
    <source>
        <dbReference type="EnsemblMetazoa" id="CJA20956.1"/>
    </source>
</evidence>
<dbReference type="PANTHER" id="PTHR47331">
    <property type="entry name" value="PHD-TYPE DOMAIN-CONTAINING PROTEIN"/>
    <property type="match status" value="1"/>
</dbReference>
<protein>
    <submittedName>
        <fullName evidence="4">Integrase catalytic domain-containing protein</fullName>
    </submittedName>
</protein>